<dbReference type="Gene3D" id="2.120.10.30">
    <property type="entry name" value="TolB, C-terminal domain"/>
    <property type="match status" value="1"/>
</dbReference>
<feature type="region of interest" description="Disordered" evidence="1">
    <location>
        <begin position="224"/>
        <end position="243"/>
    </location>
</feature>
<dbReference type="InterPro" id="IPR011042">
    <property type="entry name" value="6-blade_b-propeller_TolB-like"/>
</dbReference>
<dbReference type="PANTHER" id="PTHR19328:SF13">
    <property type="entry name" value="HIPL1 PROTEIN"/>
    <property type="match status" value="1"/>
</dbReference>
<dbReference type="Pfam" id="PF07995">
    <property type="entry name" value="GSDH"/>
    <property type="match status" value="1"/>
</dbReference>
<organism evidence="3 4">
    <name type="scientific">Herbihabitans rhizosphaerae</name>
    <dbReference type="NCBI Taxonomy" id="1872711"/>
    <lineage>
        <taxon>Bacteria</taxon>
        <taxon>Bacillati</taxon>
        <taxon>Actinomycetota</taxon>
        <taxon>Actinomycetes</taxon>
        <taxon>Pseudonocardiales</taxon>
        <taxon>Pseudonocardiaceae</taxon>
        <taxon>Herbihabitans</taxon>
    </lineage>
</organism>
<evidence type="ECO:0000313" key="3">
    <source>
        <dbReference type="EMBL" id="RZS39074.1"/>
    </source>
</evidence>
<dbReference type="InterPro" id="IPR011041">
    <property type="entry name" value="Quinoprot_gluc/sorb_DH_b-prop"/>
</dbReference>
<dbReference type="InterPro" id="IPR012938">
    <property type="entry name" value="Glc/Sorbosone_DH"/>
</dbReference>
<dbReference type="SUPFAM" id="SSF50952">
    <property type="entry name" value="Soluble quinoprotein glucose dehydrogenase"/>
    <property type="match status" value="1"/>
</dbReference>
<protein>
    <submittedName>
        <fullName evidence="3">Glucose/sorbosone dehydrogenase</fullName>
    </submittedName>
</protein>
<gene>
    <name evidence="3" type="ORF">EV193_104285</name>
</gene>
<name>A0A4Q7KRE5_9PSEU</name>
<evidence type="ECO:0000259" key="2">
    <source>
        <dbReference type="Pfam" id="PF07995"/>
    </source>
</evidence>
<comment type="caution">
    <text evidence="3">The sequence shown here is derived from an EMBL/GenBank/DDBJ whole genome shotgun (WGS) entry which is preliminary data.</text>
</comment>
<dbReference type="EMBL" id="SGWQ01000004">
    <property type="protein sequence ID" value="RZS39074.1"/>
    <property type="molecule type" value="Genomic_DNA"/>
</dbReference>
<keyword evidence="4" id="KW-1185">Reference proteome</keyword>
<evidence type="ECO:0000313" key="4">
    <source>
        <dbReference type="Proteomes" id="UP000294257"/>
    </source>
</evidence>
<dbReference type="Proteomes" id="UP000294257">
    <property type="component" value="Unassembled WGS sequence"/>
</dbReference>
<dbReference type="AlphaFoldDB" id="A0A4Q7KRE5"/>
<accession>A0A4Q7KRE5</accession>
<reference evidence="3 4" key="1">
    <citation type="submission" date="2019-02" db="EMBL/GenBank/DDBJ databases">
        <title>Genomic Encyclopedia of Type Strains, Phase IV (KMG-IV): sequencing the most valuable type-strain genomes for metagenomic binning, comparative biology and taxonomic classification.</title>
        <authorList>
            <person name="Goeker M."/>
        </authorList>
    </citation>
    <scope>NUCLEOTIDE SEQUENCE [LARGE SCALE GENOMIC DNA]</scope>
    <source>
        <strain evidence="3 4">DSM 101727</strain>
    </source>
</reference>
<feature type="domain" description="Glucose/Sorbosone dehydrogenase" evidence="2">
    <location>
        <begin position="97"/>
        <end position="277"/>
    </location>
</feature>
<proteinExistence type="predicted"/>
<sequence length="384" mass="38927">MGCAMLAAGAVALAGCAEFTEQPSADKWTSQPKLTPLAGPRPELPGEQKPGGSQRPTSTTAPRPPEGCTDYNPLVIATCLDTVSAIAALPGDGSNPMGLVGERRTGRILRVQRGVPPVVVATVPVDRSGDGGLTGLALSPTYAEDQLIFAYVTTASDNRLVRIAPKDTPKPVLTGIPKGPVNNRGALALDHRGALLLATGDAGNPAAAADPNSLAGKVLRLDGAGRPARGNPNPSSPVITSGLRAPGGVCASMEGARTWVTDRGADRDLLYRIEAGRPLTGPAWTWPDRPGVAGCASTPASIAVATSIAGDLQTLPLAADGTLRGKPEISMKPPEGFGRLGGMDLIADQVAMVGTVNKDGGTPVSSDDRAFLLVIQGGGGSGPD</sequence>
<dbReference type="PANTHER" id="PTHR19328">
    <property type="entry name" value="HEDGEHOG-INTERACTING PROTEIN"/>
    <property type="match status" value="1"/>
</dbReference>
<evidence type="ECO:0000256" key="1">
    <source>
        <dbReference type="SAM" id="MobiDB-lite"/>
    </source>
</evidence>
<feature type="compositionally biased region" description="Polar residues" evidence="1">
    <location>
        <begin position="21"/>
        <end position="33"/>
    </location>
</feature>
<feature type="region of interest" description="Disordered" evidence="1">
    <location>
        <begin position="21"/>
        <end position="68"/>
    </location>
</feature>